<evidence type="ECO:0000313" key="2">
    <source>
        <dbReference type="EMBL" id="CUK08589.1"/>
    </source>
</evidence>
<keyword evidence="3" id="KW-1185">Reference proteome</keyword>
<dbReference type="EMBL" id="CYTW01000004">
    <property type="protein sequence ID" value="CUK08589.1"/>
    <property type="molecule type" value="Genomic_DNA"/>
</dbReference>
<dbReference type="RefSeq" id="WP_058312437.1">
    <property type="nucleotide sequence ID" value="NZ_CYTW01000004.1"/>
</dbReference>
<gene>
    <name evidence="2" type="ORF">PH7735_03265</name>
</gene>
<organism evidence="2 3">
    <name type="scientific">Shimia thalassica</name>
    <dbReference type="NCBI Taxonomy" id="1715693"/>
    <lineage>
        <taxon>Bacteria</taxon>
        <taxon>Pseudomonadati</taxon>
        <taxon>Pseudomonadota</taxon>
        <taxon>Alphaproteobacteria</taxon>
        <taxon>Rhodobacterales</taxon>
        <taxon>Roseobacteraceae</taxon>
    </lineage>
</organism>
<name>A0A0N7MA87_9RHOB</name>
<dbReference type="STRING" id="1715693.PH7735_03265"/>
<feature type="coiled-coil region" evidence="1">
    <location>
        <begin position="122"/>
        <end position="152"/>
    </location>
</feature>
<dbReference type="GeneID" id="83882245"/>
<accession>A0A0N7MA87</accession>
<protein>
    <submittedName>
        <fullName evidence="2">Uncharacterized protein</fullName>
    </submittedName>
</protein>
<evidence type="ECO:0000313" key="3">
    <source>
        <dbReference type="Proteomes" id="UP000051870"/>
    </source>
</evidence>
<dbReference type="Proteomes" id="UP000051870">
    <property type="component" value="Unassembled WGS sequence"/>
</dbReference>
<evidence type="ECO:0000256" key="1">
    <source>
        <dbReference type="SAM" id="Coils"/>
    </source>
</evidence>
<sequence>MGKREAKQRFLELALLQEQILLQNDIISKNDAEVLSLQAALEKANQSIADAAKNAGASAEVEAIKSKLATQSATAKRLSDAVSYKERVNHALLNEIARLTEKMDQLELPKEAPVTKVLMESLSAVEKELSEAKATIAELKEQNANLAEHQSDVKAPTEVQNGVSHFNSQHMRLLTNLLTDRDRLAVALRASEQANMRPTEPEHHKA</sequence>
<proteinExistence type="predicted"/>
<keyword evidence="1" id="KW-0175">Coiled coil</keyword>
<reference evidence="3" key="1">
    <citation type="submission" date="2015-09" db="EMBL/GenBank/DDBJ databases">
        <authorList>
            <person name="Rodrigo-Torres Lidia"/>
            <person name="Arahal R.David."/>
        </authorList>
    </citation>
    <scope>NUCLEOTIDE SEQUENCE [LARGE SCALE GENOMIC DNA]</scope>
    <source>
        <strain evidence="3">CECT 7735</strain>
    </source>
</reference>
<dbReference type="AlphaFoldDB" id="A0A0N7MA87"/>